<organism evidence="9 10">
    <name type="scientific">Parachlamydia acanthamoebae</name>
    <dbReference type="NCBI Taxonomy" id="83552"/>
    <lineage>
        <taxon>Bacteria</taxon>
        <taxon>Pseudomonadati</taxon>
        <taxon>Chlamydiota</taxon>
        <taxon>Chlamydiia</taxon>
        <taxon>Parachlamydiales</taxon>
        <taxon>Parachlamydiaceae</taxon>
        <taxon>Parachlamydia</taxon>
    </lineage>
</organism>
<feature type="transmembrane region" description="Helical" evidence="8">
    <location>
        <begin position="72"/>
        <end position="94"/>
    </location>
</feature>
<feature type="transmembrane region" description="Helical" evidence="8">
    <location>
        <begin position="303"/>
        <end position="329"/>
    </location>
</feature>
<sequence>MGMFSHLFQFFLDVDAFFWGYIGFFIISAFGCYLTIKTGLFQIRAFPLVVQTFAQEILQKNDQDRGLKPIKAFFASIGGMLGVGNIVSIVTAIQLGGPGALFWVWLAGFIGTLIKYAEIYLGLKYRVQNTYGGYDGGPMYFLKKAFAVRWVPMLICVLLCIYGAEIYQFNVVVDTLTYSWGFNRMFIALGLLGLVLYTSIGGASRAAEVCCWVMPFFMIVYMSLCLWVIFSHFSELPSIFSMVMHAAFDGHAAIGGFAGSSMLMAIQNGMAGACYASDIGIGYDSIIQSESHTIYPERQARMAFFGVVLNNLICTLSILVVLVTGLWSLPLTGEGAPLVQLALAQHFPWISMIMPVFICILGYTTLVSFLIVGIKCARYLHPEKGARLYLIYSVCVFIFFAFFDQTVALLVMRAAGAFLLTINLAGIFRLIGEVEFSFEDLLLKDHYEHS</sequence>
<keyword evidence="4 8" id="KW-1003">Cell membrane</keyword>
<proteinExistence type="inferred from homology"/>
<evidence type="ECO:0000313" key="10">
    <source>
        <dbReference type="Proteomes" id="UP000031307"/>
    </source>
</evidence>
<dbReference type="GO" id="GO:0005283">
    <property type="term" value="F:amino acid:sodium symporter activity"/>
    <property type="evidence" value="ECO:0007669"/>
    <property type="project" value="InterPro"/>
</dbReference>
<dbReference type="NCBIfam" id="TIGR00835">
    <property type="entry name" value="agcS"/>
    <property type="match status" value="1"/>
</dbReference>
<comment type="caution">
    <text evidence="9">The sequence shown here is derived from an EMBL/GenBank/DDBJ whole genome shotgun (WGS) entry which is preliminary data.</text>
</comment>
<keyword evidence="3 8" id="KW-0813">Transport</keyword>
<dbReference type="EMBL" id="JSAM01000126">
    <property type="protein sequence ID" value="KIA76260.1"/>
    <property type="molecule type" value="Genomic_DNA"/>
</dbReference>
<evidence type="ECO:0000256" key="4">
    <source>
        <dbReference type="ARBA" id="ARBA00022475"/>
    </source>
</evidence>
<evidence type="ECO:0000256" key="8">
    <source>
        <dbReference type="RuleBase" id="RU363064"/>
    </source>
</evidence>
<feature type="transmembrane region" description="Helical" evidence="8">
    <location>
        <begin position="100"/>
        <end position="117"/>
    </location>
</feature>
<feature type="transmembrane region" description="Helical" evidence="8">
    <location>
        <begin position="236"/>
        <end position="258"/>
    </location>
</feature>
<evidence type="ECO:0000256" key="3">
    <source>
        <dbReference type="ARBA" id="ARBA00022448"/>
    </source>
</evidence>
<feature type="transmembrane region" description="Helical" evidence="8">
    <location>
        <begin position="176"/>
        <end position="197"/>
    </location>
</feature>
<feature type="transmembrane region" description="Helical" evidence="8">
    <location>
        <begin position="386"/>
        <end position="403"/>
    </location>
</feature>
<name>A0A0C1C4W6_9BACT</name>
<evidence type="ECO:0000313" key="9">
    <source>
        <dbReference type="EMBL" id="KIA76260.1"/>
    </source>
</evidence>
<dbReference type="Gene3D" id="1.20.1740.10">
    <property type="entry name" value="Amino acid/polyamine transporter I"/>
    <property type="match status" value="1"/>
</dbReference>
<evidence type="ECO:0000256" key="5">
    <source>
        <dbReference type="ARBA" id="ARBA00022692"/>
    </source>
</evidence>
<evidence type="ECO:0000256" key="2">
    <source>
        <dbReference type="ARBA" id="ARBA00009261"/>
    </source>
</evidence>
<comment type="subcellular location">
    <subcellularLocation>
        <location evidence="1 8">Cell membrane</location>
        <topology evidence="1 8">Multi-pass membrane protein</topology>
    </subcellularLocation>
</comment>
<evidence type="ECO:0000256" key="6">
    <source>
        <dbReference type="ARBA" id="ARBA00022989"/>
    </source>
</evidence>
<feature type="transmembrane region" description="Helical" evidence="8">
    <location>
        <begin position="146"/>
        <end position="164"/>
    </location>
</feature>
<feature type="transmembrane region" description="Helical" evidence="8">
    <location>
        <begin position="16"/>
        <end position="36"/>
    </location>
</feature>
<keyword evidence="8" id="KW-0769">Symport</keyword>
<reference evidence="9 10" key="1">
    <citation type="journal article" date="2014" name="Mol. Biol. Evol.">
        <title>Massive expansion of Ubiquitination-related gene families within the Chlamydiae.</title>
        <authorList>
            <person name="Domman D."/>
            <person name="Collingro A."/>
            <person name="Lagkouvardos I."/>
            <person name="Gehre L."/>
            <person name="Weinmaier T."/>
            <person name="Rattei T."/>
            <person name="Subtil A."/>
            <person name="Horn M."/>
        </authorList>
    </citation>
    <scope>NUCLEOTIDE SEQUENCE [LARGE SCALE GENOMIC DNA]</scope>
    <source>
        <strain evidence="9 10">OEW1</strain>
    </source>
</reference>
<feature type="transmembrane region" description="Helical" evidence="8">
    <location>
        <begin position="409"/>
        <end position="431"/>
    </location>
</feature>
<keyword evidence="7 8" id="KW-0472">Membrane</keyword>
<keyword evidence="6 8" id="KW-1133">Transmembrane helix</keyword>
<dbReference type="PANTHER" id="PTHR30330">
    <property type="entry name" value="AGSS FAMILY TRANSPORTER, SODIUM-ALANINE"/>
    <property type="match status" value="1"/>
</dbReference>
<gene>
    <name evidence="9" type="ORF">DB43_AP00160</name>
</gene>
<dbReference type="Pfam" id="PF01235">
    <property type="entry name" value="Na_Ala_symp"/>
    <property type="match status" value="1"/>
</dbReference>
<comment type="similarity">
    <text evidence="2 8">Belongs to the alanine or glycine:cation symporter (AGCS) (TC 2.A.25) family.</text>
</comment>
<dbReference type="Proteomes" id="UP000031307">
    <property type="component" value="Unassembled WGS sequence"/>
</dbReference>
<dbReference type="AlphaFoldDB" id="A0A0C1C4W6"/>
<dbReference type="PRINTS" id="PR00175">
    <property type="entry name" value="NAALASMPORT"/>
</dbReference>
<feature type="transmembrane region" description="Helical" evidence="8">
    <location>
        <begin position="209"/>
        <end position="230"/>
    </location>
</feature>
<feature type="transmembrane region" description="Helical" evidence="8">
    <location>
        <begin position="349"/>
        <end position="374"/>
    </location>
</feature>
<dbReference type="PATRIC" id="fig|83552.4.peg.2645"/>
<accession>A0A0C1C4W6</accession>
<protein>
    <submittedName>
        <fullName evidence="9">Uncharacterized protein</fullName>
    </submittedName>
</protein>
<dbReference type="GO" id="GO:0005886">
    <property type="term" value="C:plasma membrane"/>
    <property type="evidence" value="ECO:0007669"/>
    <property type="project" value="UniProtKB-SubCell"/>
</dbReference>
<evidence type="ECO:0000256" key="7">
    <source>
        <dbReference type="ARBA" id="ARBA00023136"/>
    </source>
</evidence>
<keyword evidence="5 8" id="KW-0812">Transmembrane</keyword>
<evidence type="ECO:0000256" key="1">
    <source>
        <dbReference type="ARBA" id="ARBA00004651"/>
    </source>
</evidence>
<dbReference type="PANTHER" id="PTHR30330:SF3">
    <property type="entry name" value="TRANSCRIPTIONAL REGULATOR, LRP FAMILY"/>
    <property type="match status" value="1"/>
</dbReference>
<dbReference type="InterPro" id="IPR001463">
    <property type="entry name" value="Na/Ala_symport"/>
</dbReference>